<keyword evidence="2" id="KW-1185">Reference proteome</keyword>
<evidence type="ECO:0008006" key="3">
    <source>
        <dbReference type="Google" id="ProtNLM"/>
    </source>
</evidence>
<sequence>MAFRISFGGKHQPDTYYSEVLAYIFKLRPVSTLRSLSEALNEAGFTTPTGLPWNKPRLANFIRVEKFFKEVKHVNAT</sequence>
<accession>A0ABY8IA93</accession>
<dbReference type="Proteomes" id="UP001219584">
    <property type="component" value="Chromosome"/>
</dbReference>
<dbReference type="EMBL" id="CP121464">
    <property type="protein sequence ID" value="WFR81261.1"/>
    <property type="molecule type" value="Genomic_DNA"/>
</dbReference>
<protein>
    <recommendedName>
        <fullName evidence="3">Recombinase domain-containing protein</fullName>
    </recommendedName>
</protein>
<gene>
    <name evidence="1" type="ORF">P9875_08860</name>
</gene>
<evidence type="ECO:0000313" key="1">
    <source>
        <dbReference type="EMBL" id="WFR81261.1"/>
    </source>
</evidence>
<proteinExistence type="predicted"/>
<evidence type="ECO:0000313" key="2">
    <source>
        <dbReference type="Proteomes" id="UP001219584"/>
    </source>
</evidence>
<dbReference type="RefSeq" id="WP_278318156.1">
    <property type="nucleotide sequence ID" value="NZ_CP121464.1"/>
</dbReference>
<reference evidence="1 2" key="1">
    <citation type="submission" date="2023-04" db="EMBL/GenBank/DDBJ databases">
        <title>Nanopore sequencing of Janthinobacterium from water.</title>
        <authorList>
            <person name="Ciuchcinski K."/>
            <person name="Rokowska A."/>
            <person name="Dziewit L."/>
        </authorList>
    </citation>
    <scope>NUCLEOTIDE SEQUENCE [LARGE SCALE GENOMIC DNA]</scope>
    <source>
        <strain evidence="1 2">DEMB2</strain>
    </source>
</reference>
<organism evidence="1 2">
    <name type="scientific">Janthinobacterium rivuli</name>
    <dbReference type="NCBI Taxonomy" id="2751478"/>
    <lineage>
        <taxon>Bacteria</taxon>
        <taxon>Pseudomonadati</taxon>
        <taxon>Pseudomonadota</taxon>
        <taxon>Betaproteobacteria</taxon>
        <taxon>Burkholderiales</taxon>
        <taxon>Oxalobacteraceae</taxon>
        <taxon>Janthinobacterium</taxon>
    </lineage>
</organism>
<name>A0ABY8IA93_9BURK</name>